<gene>
    <name evidence="2" type="ORF">CC80DRAFT_496806</name>
</gene>
<evidence type="ECO:0000313" key="2">
    <source>
        <dbReference type="EMBL" id="KAF1950576.1"/>
    </source>
</evidence>
<feature type="region of interest" description="Disordered" evidence="1">
    <location>
        <begin position="502"/>
        <end position="526"/>
    </location>
</feature>
<feature type="region of interest" description="Disordered" evidence="1">
    <location>
        <begin position="427"/>
        <end position="455"/>
    </location>
</feature>
<evidence type="ECO:0000256" key="1">
    <source>
        <dbReference type="SAM" id="MobiDB-lite"/>
    </source>
</evidence>
<name>A0A6A5TIE5_9PLEO</name>
<dbReference type="EMBL" id="ML977025">
    <property type="protein sequence ID" value="KAF1950576.1"/>
    <property type="molecule type" value="Genomic_DNA"/>
</dbReference>
<evidence type="ECO:0000313" key="3">
    <source>
        <dbReference type="Proteomes" id="UP000800035"/>
    </source>
</evidence>
<accession>A0A6A5TIE5</accession>
<proteinExistence type="predicted"/>
<sequence>MAATTALEHVCLPTNLDAFVLNEAVCNSGLTRIAPITQPNYVSLRLDNHTIQHDVLPNIDLHNSRPASLNPRISKAYTAEFHDLDQEDPRPPPEELGAGIDRSRLGIYLHWTIPRLYRSAKSQAAPPPSKDPKAPALAQTNPSPVFPRVPNRWLIVRILRDFTPRSAKPDTAAAWVVESDKLRKVDDLDSSVDLETDVTPFVAYAGDATTNKNILDDQAENYIGLKTPLASWTETAEAGATDRVPLTIMNSSNPLFADYAIHNPNVFSTKDNLQYGTDKDGKPLYLETAVCDYVVVGWHSDAIYDPLATISDPDNPLDLGSRLKALFCASPINEDEKKSTAPSTHTVDTDHGPEDTSSLATTRLICHAARYGVTYNTTKPKTPGDTYAANFGDNVDMEPVSLGTSPLDAMLAFFQAHQLDKKFEETVLEDPNTDARTTGTTGTTDPDDPNNNTDKTFSVLQIADLLMNMRELLYATEDDYDSRVKAADLVFAHNFGRTQGGSTWHYDKKKGQNGPPAEPSTDPDSDRFSELDYLTQLNEYQQIWDAVDRKLNQLRWALFAEFFKYVSDTSNLGDSAGKGRIELYSKRVPLLQKEYGHLQTIQTTAETNMNKLMKKIPARKIANDPFFKRTDPSLCMAGIDAGWDPEFLSNTPTRFVGKLSPPGKQDTTTVRKTIDMIEARLPSTVFQTVSGLVNEASGGYQDTLTKLGHKQWTEQPFAPQFVEWEGIYYHIDDAEWEIDLATSALSGSNHSQVTYVNPRKLSTPTDQRHITGRMLVLPQPSFALGAVVAQVLGATPVSQLPPVLQTAENKKKFTTGVQGLKFISGELTGLTDALLTMANGQHVKPNVRVQGKDPVPMAPAVTAGKNILLNDVDFTFMGGESGRTPYGTLTDFTNVNPKPFKAVQHGQFAITKLTIVDKFGQAIPLPITGAPDRPNRVSNPSKTPDFIHPCLSEQLIPSLLDGELNTVYTTKQTQDMATSSGYPMTPFAQLTPAINQEARINASFLLAPDAKKKTTWKICSDWENPIFGWVLVNYADSALQFFTGEGIFYTALVFGGPKGTVETKKWLPFEPPDQADAMVSQQLDDLIKKMTGDNGNKYLLAMWDLIRRAIPSMPFPPSDYAQYANAIVGKPLALVNVGWSLELAQPPWWPQHTLPAPPEIPSGATIDPLRTDAAEFLTRYPFPVKIGDADRPFDGVVAYWDATDSDPFKTIHTYFPDPKTDDGIRLNITSDKFPQLNPYFLDPEPFAESTNKSGYTTAQTAKLMKKVVLVDPYTPIHLYSSILPIKSLQLPAWTLQGAMKNMTAFFIMGPLLLTIDVPKLYDATRPLLPTTWLSNQKNGATTTNAAAQVKLPIAGGKGLWNWLQPYYVLPKKSDANAGGVVATTATTGATHYNSLEVGQDDGRLALPPGPYTFVEGFMQLARPLVSEGVPLPAGR</sequence>
<feature type="compositionally biased region" description="Low complexity" evidence="1">
    <location>
        <begin position="434"/>
        <end position="455"/>
    </location>
</feature>
<reference evidence="2" key="1">
    <citation type="journal article" date="2020" name="Stud. Mycol.">
        <title>101 Dothideomycetes genomes: a test case for predicting lifestyles and emergence of pathogens.</title>
        <authorList>
            <person name="Haridas S."/>
            <person name="Albert R."/>
            <person name="Binder M."/>
            <person name="Bloem J."/>
            <person name="Labutti K."/>
            <person name="Salamov A."/>
            <person name="Andreopoulos B."/>
            <person name="Baker S."/>
            <person name="Barry K."/>
            <person name="Bills G."/>
            <person name="Bluhm B."/>
            <person name="Cannon C."/>
            <person name="Castanera R."/>
            <person name="Culley D."/>
            <person name="Daum C."/>
            <person name="Ezra D."/>
            <person name="Gonzalez J."/>
            <person name="Henrissat B."/>
            <person name="Kuo A."/>
            <person name="Liang C."/>
            <person name="Lipzen A."/>
            <person name="Lutzoni F."/>
            <person name="Magnuson J."/>
            <person name="Mondo S."/>
            <person name="Nolan M."/>
            <person name="Ohm R."/>
            <person name="Pangilinan J."/>
            <person name="Park H.-J."/>
            <person name="Ramirez L."/>
            <person name="Alfaro M."/>
            <person name="Sun H."/>
            <person name="Tritt A."/>
            <person name="Yoshinaga Y."/>
            <person name="Zwiers L.-H."/>
            <person name="Turgeon B."/>
            <person name="Goodwin S."/>
            <person name="Spatafora J."/>
            <person name="Crous P."/>
            <person name="Grigoriev I."/>
        </authorList>
    </citation>
    <scope>NUCLEOTIDE SEQUENCE</scope>
    <source>
        <strain evidence="2">CBS 675.92</strain>
    </source>
</reference>
<feature type="region of interest" description="Disordered" evidence="1">
    <location>
        <begin position="120"/>
        <end position="143"/>
    </location>
</feature>
<feature type="region of interest" description="Disordered" evidence="1">
    <location>
        <begin position="334"/>
        <end position="358"/>
    </location>
</feature>
<dbReference type="Proteomes" id="UP000800035">
    <property type="component" value="Unassembled WGS sequence"/>
</dbReference>
<organism evidence="2 3">
    <name type="scientific">Byssothecium circinans</name>
    <dbReference type="NCBI Taxonomy" id="147558"/>
    <lineage>
        <taxon>Eukaryota</taxon>
        <taxon>Fungi</taxon>
        <taxon>Dikarya</taxon>
        <taxon>Ascomycota</taxon>
        <taxon>Pezizomycotina</taxon>
        <taxon>Dothideomycetes</taxon>
        <taxon>Pleosporomycetidae</taxon>
        <taxon>Pleosporales</taxon>
        <taxon>Massarineae</taxon>
        <taxon>Massarinaceae</taxon>
        <taxon>Byssothecium</taxon>
    </lineage>
</organism>
<dbReference type="OrthoDB" id="2992173at2759"/>
<keyword evidence="3" id="KW-1185">Reference proteome</keyword>
<protein>
    <submittedName>
        <fullName evidence="2">Uncharacterized protein</fullName>
    </submittedName>
</protein>